<dbReference type="RefSeq" id="WP_039649241.1">
    <property type="nucleotide sequence ID" value="NZ_CP007770.1"/>
</dbReference>
<dbReference type="STRING" id="1031564.CINS_0297"/>
<sequence length="244" mass="28606">MINDIARLKKYVEEYQELNKIFGNILDAPSKGGNISVKDGEYLIIKSSGEDLKRNHKISILKNNINSFSCYNGIFSTNIIKPSMEVKMHMVFKNKYVAHYHPVYILPYLCANNYNFYDYEVVDFALPGDELYAILHKNYVYKEKGIVMLKNHGVIIYAEKIQDMHMLYAKLKNDFFDQNNFIYTPDDAIDIGNFELWLFRNAIENIAKDKNLNLTSLKRSEINKLVNLPDEKYRKKIMESENIE</sequence>
<name>A0A0A8H055_9BACT</name>
<dbReference type="Pfam" id="PF00596">
    <property type="entry name" value="Aldolase_II"/>
    <property type="match status" value="1"/>
</dbReference>
<reference evidence="2 3" key="1">
    <citation type="journal article" date="2014" name="Genome Biol. Evol.">
        <title>Comparative Genomics of the Campylobacter lari Group.</title>
        <authorList>
            <person name="Miller W.G."/>
            <person name="Yee E."/>
            <person name="Chapman M.H."/>
            <person name="Smith T.P."/>
            <person name="Bono J.L."/>
            <person name="Huynh S."/>
            <person name="Parker C.T."/>
            <person name="Vandamme P."/>
            <person name="Luong K."/>
            <person name="Korlach J."/>
        </authorList>
    </citation>
    <scope>NUCLEOTIDE SEQUENCE [LARGE SCALE GENOMIC DNA]</scope>
    <source>
        <strain evidence="2 3">NCTC 12927</strain>
    </source>
</reference>
<dbReference type="Proteomes" id="UP000031163">
    <property type="component" value="Chromosome"/>
</dbReference>
<dbReference type="EMBL" id="CP007770">
    <property type="protein sequence ID" value="AJC87297.1"/>
    <property type="molecule type" value="Genomic_DNA"/>
</dbReference>
<organism evidence="2 3">
    <name type="scientific">Campylobacter insulaenigrae NCTC 12927</name>
    <dbReference type="NCBI Taxonomy" id="1031564"/>
    <lineage>
        <taxon>Bacteria</taxon>
        <taxon>Pseudomonadati</taxon>
        <taxon>Campylobacterota</taxon>
        <taxon>Epsilonproteobacteria</taxon>
        <taxon>Campylobacterales</taxon>
        <taxon>Campylobacteraceae</taxon>
        <taxon>Campylobacter</taxon>
    </lineage>
</organism>
<evidence type="ECO:0000259" key="1">
    <source>
        <dbReference type="SMART" id="SM01007"/>
    </source>
</evidence>
<accession>A0A0A8H055</accession>
<gene>
    <name evidence="2" type="ORF">CINS_0297</name>
</gene>
<dbReference type="AlphaFoldDB" id="A0A0A8H055"/>
<dbReference type="SMART" id="SM01007">
    <property type="entry name" value="Aldolase_II"/>
    <property type="match status" value="1"/>
</dbReference>
<dbReference type="InterPro" id="IPR001303">
    <property type="entry name" value="Aldolase_II/adducin_N"/>
</dbReference>
<evidence type="ECO:0000313" key="2">
    <source>
        <dbReference type="EMBL" id="AJC87297.1"/>
    </source>
</evidence>
<dbReference type="KEGG" id="cis:CINS_0297"/>
<protein>
    <submittedName>
        <fullName evidence="2">Capsular polysaccharide biosynthesis protein, putative aldolase</fullName>
    </submittedName>
</protein>
<dbReference type="SUPFAM" id="SSF53639">
    <property type="entry name" value="AraD/HMP-PK domain-like"/>
    <property type="match status" value="1"/>
</dbReference>
<evidence type="ECO:0000313" key="3">
    <source>
        <dbReference type="Proteomes" id="UP000031163"/>
    </source>
</evidence>
<dbReference type="HOGENOM" id="CLU_1140920_0_0_7"/>
<proteinExistence type="predicted"/>
<dbReference type="InterPro" id="IPR036409">
    <property type="entry name" value="Aldolase_II/adducin_N_sf"/>
</dbReference>
<dbReference type="GeneID" id="74431114"/>
<feature type="domain" description="Class II aldolase/adducin N-terminal" evidence="1">
    <location>
        <begin position="13"/>
        <end position="169"/>
    </location>
</feature>
<dbReference type="Gene3D" id="3.40.225.10">
    <property type="entry name" value="Class II aldolase/adducin N-terminal domain"/>
    <property type="match status" value="1"/>
</dbReference>